<evidence type="ECO:0000256" key="2">
    <source>
        <dbReference type="ARBA" id="ARBA00023082"/>
    </source>
</evidence>
<evidence type="ECO:0000259" key="6">
    <source>
        <dbReference type="Pfam" id="PF04539"/>
    </source>
</evidence>
<keyword evidence="2" id="KW-0731">Sigma factor</keyword>
<dbReference type="Pfam" id="PF04542">
    <property type="entry name" value="Sigma70_r2"/>
    <property type="match status" value="1"/>
</dbReference>
<dbReference type="SUPFAM" id="SSF88946">
    <property type="entry name" value="Sigma2 domain of RNA polymerase sigma factors"/>
    <property type="match status" value="1"/>
</dbReference>
<evidence type="ECO:0000313" key="10">
    <source>
        <dbReference type="Proteomes" id="UP001165367"/>
    </source>
</evidence>
<evidence type="ECO:0000256" key="1">
    <source>
        <dbReference type="ARBA" id="ARBA00023015"/>
    </source>
</evidence>
<dbReference type="RefSeq" id="WP_237875466.1">
    <property type="nucleotide sequence ID" value="NZ_JAKLTR010000016.1"/>
</dbReference>
<name>A0ABS9KXH6_9BACT</name>
<evidence type="ECO:0000256" key="4">
    <source>
        <dbReference type="ARBA" id="ARBA00023163"/>
    </source>
</evidence>
<dbReference type="InterPro" id="IPR007630">
    <property type="entry name" value="RNA_pol_sigma70_r4"/>
</dbReference>
<reference evidence="9" key="1">
    <citation type="submission" date="2022-01" db="EMBL/GenBank/DDBJ databases">
        <authorList>
            <person name="Jo J.-H."/>
            <person name="Im W.-T."/>
        </authorList>
    </citation>
    <scope>NUCLEOTIDE SEQUENCE</scope>
    <source>
        <strain evidence="9">NA20</strain>
    </source>
</reference>
<dbReference type="InterPro" id="IPR009042">
    <property type="entry name" value="RNA_pol_sigma70_r1_2"/>
</dbReference>
<protein>
    <submittedName>
        <fullName evidence="9">RNA polymerase sigma factor RpoD/SigA</fullName>
    </submittedName>
</protein>
<dbReference type="SUPFAM" id="SSF88659">
    <property type="entry name" value="Sigma3 and sigma4 domains of RNA polymerase sigma factors"/>
    <property type="match status" value="2"/>
</dbReference>
<accession>A0ABS9KXH6</accession>
<keyword evidence="3" id="KW-0238">DNA-binding</keyword>
<comment type="caution">
    <text evidence="9">The sequence shown here is derived from an EMBL/GenBank/DDBJ whole genome shotgun (WGS) entry which is preliminary data.</text>
</comment>
<dbReference type="Proteomes" id="UP001165367">
    <property type="component" value="Unassembled WGS sequence"/>
</dbReference>
<dbReference type="PANTHER" id="PTHR30603">
    <property type="entry name" value="RNA POLYMERASE SIGMA FACTOR RPO"/>
    <property type="match status" value="1"/>
</dbReference>
<evidence type="ECO:0000259" key="7">
    <source>
        <dbReference type="Pfam" id="PF04542"/>
    </source>
</evidence>
<organism evidence="9 10">
    <name type="scientific">Terrimonas ginsenosidimutans</name>
    <dbReference type="NCBI Taxonomy" id="2908004"/>
    <lineage>
        <taxon>Bacteria</taxon>
        <taxon>Pseudomonadati</taxon>
        <taxon>Bacteroidota</taxon>
        <taxon>Chitinophagia</taxon>
        <taxon>Chitinophagales</taxon>
        <taxon>Chitinophagaceae</taxon>
        <taxon>Terrimonas</taxon>
    </lineage>
</organism>
<feature type="domain" description="RNA polymerase sigma-70 region 2" evidence="7">
    <location>
        <begin position="54"/>
        <end position="123"/>
    </location>
</feature>
<evidence type="ECO:0000256" key="3">
    <source>
        <dbReference type="ARBA" id="ARBA00023125"/>
    </source>
</evidence>
<dbReference type="InterPro" id="IPR036388">
    <property type="entry name" value="WH-like_DNA-bd_sf"/>
</dbReference>
<feature type="domain" description="RNA polymerase sigma-70 region 4" evidence="8">
    <location>
        <begin position="224"/>
        <end position="275"/>
    </location>
</feature>
<dbReference type="InterPro" id="IPR000943">
    <property type="entry name" value="RNA_pol_sigma70"/>
</dbReference>
<feature type="domain" description="RNA polymerase sigma-70 region 3" evidence="6">
    <location>
        <begin position="136"/>
        <end position="205"/>
    </location>
</feature>
<dbReference type="PANTHER" id="PTHR30603:SF47">
    <property type="entry name" value="RNA POLYMERASE SIGMA FACTOR SIGD, CHLOROPLASTIC"/>
    <property type="match status" value="1"/>
</dbReference>
<dbReference type="InterPro" id="IPR013325">
    <property type="entry name" value="RNA_pol_sigma_r2"/>
</dbReference>
<proteinExistence type="predicted"/>
<evidence type="ECO:0000313" key="9">
    <source>
        <dbReference type="EMBL" id="MCG2616929.1"/>
    </source>
</evidence>
<dbReference type="CDD" id="cd06171">
    <property type="entry name" value="Sigma70_r4"/>
    <property type="match status" value="1"/>
</dbReference>
<dbReference type="Gene3D" id="1.10.10.10">
    <property type="entry name" value="Winged helix-like DNA-binding domain superfamily/Winged helix DNA-binding domain"/>
    <property type="match status" value="2"/>
</dbReference>
<dbReference type="InterPro" id="IPR007627">
    <property type="entry name" value="RNA_pol_sigma70_r2"/>
</dbReference>
<feature type="domain" description="RNA polymerase sigma-70 region 1.2" evidence="5">
    <location>
        <begin position="17"/>
        <end position="48"/>
    </location>
</feature>
<dbReference type="InterPro" id="IPR013324">
    <property type="entry name" value="RNA_pol_sigma_r3/r4-like"/>
</dbReference>
<dbReference type="Pfam" id="PF00140">
    <property type="entry name" value="Sigma70_r1_2"/>
    <property type="match status" value="1"/>
</dbReference>
<dbReference type="NCBIfam" id="TIGR02937">
    <property type="entry name" value="sigma70-ECF"/>
    <property type="match status" value="1"/>
</dbReference>
<dbReference type="EMBL" id="JAKLTR010000016">
    <property type="protein sequence ID" value="MCG2616929.1"/>
    <property type="molecule type" value="Genomic_DNA"/>
</dbReference>
<evidence type="ECO:0000259" key="8">
    <source>
        <dbReference type="Pfam" id="PF04545"/>
    </source>
</evidence>
<keyword evidence="10" id="KW-1185">Reference proteome</keyword>
<dbReference type="InterPro" id="IPR050239">
    <property type="entry name" value="Sigma-70_RNA_pol_init_factors"/>
</dbReference>
<dbReference type="InterPro" id="IPR007624">
    <property type="entry name" value="RNA_pol_sigma70_r3"/>
</dbReference>
<dbReference type="Pfam" id="PF04539">
    <property type="entry name" value="Sigma70_r3"/>
    <property type="match status" value="1"/>
</dbReference>
<evidence type="ECO:0000259" key="5">
    <source>
        <dbReference type="Pfam" id="PF00140"/>
    </source>
</evidence>
<gene>
    <name evidence="9" type="ORF">LZZ85_21710</name>
</gene>
<dbReference type="Pfam" id="PF04545">
    <property type="entry name" value="Sigma70_r4"/>
    <property type="match status" value="1"/>
</dbReference>
<keyword evidence="4" id="KW-0804">Transcription</keyword>
<dbReference type="Gene3D" id="1.10.601.10">
    <property type="entry name" value="RNA Polymerase Primary Sigma Factor"/>
    <property type="match status" value="1"/>
</dbReference>
<dbReference type="PRINTS" id="PR00046">
    <property type="entry name" value="SIGMA70FCT"/>
</dbReference>
<sequence length="289" mass="32907">MRQLKISASITSREYLSVNKYLQEINKMDLISGDEEFRLASLISKGDKQAKDALIKANLRFVVSVAKQFQGQGLSLPDLINEGNIGLVRAAERFDATRGFKFVSFAVWHVRQQMLQAINEQSRLVRLPQNKTVMTRTIRNAQNKLEQELGRSASTEEIAGHLGIDTTEVDEAMGWQADHVSLDAPFTSEDESSLLDTTADENAELSDKKMDHRESLRAELHRSMQTLDKRQQQMLCYFFGIGIDHPLSLDEIARRYDLTPERVRQIKEKAITKLRSNKNAELLKPYLNA</sequence>
<dbReference type="InterPro" id="IPR014284">
    <property type="entry name" value="RNA_pol_sigma-70_dom"/>
</dbReference>
<keyword evidence="1" id="KW-0805">Transcription regulation</keyword>